<proteinExistence type="predicted"/>
<keyword evidence="2" id="KW-1185">Reference proteome</keyword>
<dbReference type="Proteomes" id="UP000606498">
    <property type="component" value="Unassembled WGS sequence"/>
</dbReference>
<accession>A0ABQ1T3R2</accession>
<sequence>MRSFDSAWFDPFISLISETIKEFVTLWSAFTYRMPLYMIPPVVYLKVWSGYAVESEGLVVEGPAIWRGVFLPVIGLMESVSCGRMGWYLARAQSALPGLDTAQ</sequence>
<evidence type="ECO:0000313" key="1">
    <source>
        <dbReference type="EMBL" id="GGE82580.1"/>
    </source>
</evidence>
<organism evidence="1 2">
    <name type="scientific">Shewanella carassii</name>
    <dbReference type="NCBI Taxonomy" id="1987584"/>
    <lineage>
        <taxon>Bacteria</taxon>
        <taxon>Pseudomonadati</taxon>
        <taxon>Pseudomonadota</taxon>
        <taxon>Gammaproteobacteria</taxon>
        <taxon>Alteromonadales</taxon>
        <taxon>Shewanellaceae</taxon>
        <taxon>Shewanella</taxon>
    </lineage>
</organism>
<reference evidence="2" key="1">
    <citation type="journal article" date="2019" name="Int. J. Syst. Evol. Microbiol.">
        <title>The Global Catalogue of Microorganisms (GCM) 10K type strain sequencing project: providing services to taxonomists for standard genome sequencing and annotation.</title>
        <authorList>
            <consortium name="The Broad Institute Genomics Platform"/>
            <consortium name="The Broad Institute Genome Sequencing Center for Infectious Disease"/>
            <person name="Wu L."/>
            <person name="Ma J."/>
        </authorList>
    </citation>
    <scope>NUCLEOTIDE SEQUENCE [LARGE SCALE GENOMIC DNA]</scope>
    <source>
        <strain evidence="2">CGMCC 1.16033</strain>
    </source>
</reference>
<dbReference type="EMBL" id="BMKO01000005">
    <property type="protein sequence ID" value="GGE82580.1"/>
    <property type="molecule type" value="Genomic_DNA"/>
</dbReference>
<comment type="caution">
    <text evidence="1">The sequence shown here is derived from an EMBL/GenBank/DDBJ whole genome shotgun (WGS) entry which is preliminary data.</text>
</comment>
<protein>
    <submittedName>
        <fullName evidence="1">Uncharacterized protein</fullName>
    </submittedName>
</protein>
<evidence type="ECO:0000313" key="2">
    <source>
        <dbReference type="Proteomes" id="UP000606498"/>
    </source>
</evidence>
<name>A0ABQ1T3R2_9GAMM</name>
<gene>
    <name evidence="1" type="ORF">GCM10011520_23800</name>
</gene>